<keyword evidence="3" id="KW-1185">Reference proteome</keyword>
<dbReference type="Gene3D" id="2.60.40.1890">
    <property type="entry name" value="PCu(A)C copper chaperone"/>
    <property type="match status" value="1"/>
</dbReference>
<dbReference type="PATRIC" id="fig|882211.3.peg.2526"/>
<dbReference type="InterPro" id="IPR007410">
    <property type="entry name" value="LpqE-like"/>
</dbReference>
<dbReference type="Pfam" id="PF04314">
    <property type="entry name" value="PCuAC"/>
    <property type="match status" value="1"/>
</dbReference>
<protein>
    <recommendedName>
        <fullName evidence="4">Copper(I)-binding protein</fullName>
    </recommendedName>
</protein>
<dbReference type="RefSeq" id="WP_048360270.1">
    <property type="nucleotide sequence ID" value="NZ_FNUD01000002.1"/>
</dbReference>
<feature type="chain" id="PRO_5009777196" description="Copper(I)-binding protein" evidence="1">
    <location>
        <begin position="26"/>
        <end position="164"/>
    </location>
</feature>
<dbReference type="AlphaFoldDB" id="A0A0J6GBZ6"/>
<evidence type="ECO:0008006" key="4">
    <source>
        <dbReference type="Google" id="ProtNLM"/>
    </source>
</evidence>
<sequence>MLNLSLFKHVVIAVAVLLPACFANAHEYKSGDLEIAHPWSQELPPNAPTVAAYFIIHNTGSSADRLVSVDTPIADKAELHQHVMQGDLMKMQPVASVDVPAGGTVTFAPMAYHVMMVGLKDRSLLQDGKHFPLTLHFEKAGAVPVEVNVQKQAPADSMETMHAH</sequence>
<dbReference type="Proteomes" id="UP000183613">
    <property type="component" value="Unassembled WGS sequence"/>
</dbReference>
<dbReference type="OrthoDB" id="9796962at2"/>
<keyword evidence="1" id="KW-0732">Signal</keyword>
<feature type="signal peptide" evidence="1">
    <location>
        <begin position="1"/>
        <end position="25"/>
    </location>
</feature>
<gene>
    <name evidence="2" type="ORF">SAMN04489800_0314</name>
</gene>
<dbReference type="InterPro" id="IPR036182">
    <property type="entry name" value="PCuAC_sf"/>
</dbReference>
<proteinExistence type="predicted"/>
<organism evidence="2 3">
    <name type="scientific">Pseudomonas deceptionensis</name>
    <dbReference type="NCBI Taxonomy" id="882211"/>
    <lineage>
        <taxon>Bacteria</taxon>
        <taxon>Pseudomonadati</taxon>
        <taxon>Pseudomonadota</taxon>
        <taxon>Gammaproteobacteria</taxon>
        <taxon>Pseudomonadales</taxon>
        <taxon>Pseudomonadaceae</taxon>
        <taxon>Pseudomonas</taxon>
    </lineage>
</organism>
<evidence type="ECO:0000313" key="3">
    <source>
        <dbReference type="Proteomes" id="UP000183613"/>
    </source>
</evidence>
<dbReference type="SUPFAM" id="SSF110087">
    <property type="entry name" value="DR1885-like metal-binding protein"/>
    <property type="match status" value="1"/>
</dbReference>
<dbReference type="PANTHER" id="PTHR36302">
    <property type="entry name" value="BLR7088 PROTEIN"/>
    <property type="match status" value="1"/>
</dbReference>
<dbReference type="InterPro" id="IPR058248">
    <property type="entry name" value="Lxx211020-like"/>
</dbReference>
<name>A0A0J6GBZ6_PSEDM</name>
<dbReference type="PANTHER" id="PTHR36302:SF1">
    <property type="entry name" value="COPPER CHAPERONE PCU(A)C"/>
    <property type="match status" value="1"/>
</dbReference>
<dbReference type="EMBL" id="FNUD01000002">
    <property type="protein sequence ID" value="SEE24971.1"/>
    <property type="molecule type" value="Genomic_DNA"/>
</dbReference>
<accession>A0A0J6GBZ6</accession>
<reference evidence="2" key="1">
    <citation type="submission" date="2016-10" db="EMBL/GenBank/DDBJ databases">
        <authorList>
            <person name="Varghese N."/>
            <person name="Submissions S."/>
        </authorList>
    </citation>
    <scope>NUCLEOTIDE SEQUENCE [LARGE SCALE GENOMIC DNA]</scope>
    <source>
        <strain evidence="2">LMG 25555</strain>
    </source>
</reference>
<comment type="caution">
    <text evidence="2">The sequence shown here is derived from an EMBL/GenBank/DDBJ whole genome shotgun (WGS) entry which is preliminary data.</text>
</comment>
<evidence type="ECO:0000256" key="1">
    <source>
        <dbReference type="SAM" id="SignalP"/>
    </source>
</evidence>
<evidence type="ECO:0000313" key="2">
    <source>
        <dbReference type="EMBL" id="SEE24971.1"/>
    </source>
</evidence>